<evidence type="ECO:0000313" key="1">
    <source>
        <dbReference type="EMBL" id="ETJ25943.1"/>
    </source>
</evidence>
<comment type="caution">
    <text evidence="1">The sequence shown here is derived from an EMBL/GenBank/DDBJ whole genome shotgun (WGS) entry which is preliminary data.</text>
</comment>
<protein>
    <submittedName>
        <fullName evidence="1">Filamentation induced by cAMP protein Fic</fullName>
    </submittedName>
</protein>
<gene>
    <name evidence="1" type="ORF">Q604_UNBC17594G0001</name>
</gene>
<dbReference type="InterPro" id="IPR036597">
    <property type="entry name" value="Fido-like_dom_sf"/>
</dbReference>
<dbReference type="SUPFAM" id="SSF140931">
    <property type="entry name" value="Fic-like"/>
    <property type="match status" value="1"/>
</dbReference>
<organism evidence="1">
    <name type="scientific">human gut metagenome</name>
    <dbReference type="NCBI Taxonomy" id="408170"/>
    <lineage>
        <taxon>unclassified sequences</taxon>
        <taxon>metagenomes</taxon>
        <taxon>organismal metagenomes</taxon>
    </lineage>
</organism>
<sequence length="94" mass="10521">KKATNDILEVVNYMKALREGRSLLNRYPISSRLIKKLHQILMDGDAIGGSSVVAGEFRTIQNFLGPKGSTIENATYIPPEPQLVPEYISNLEKY</sequence>
<name>W1X6N1_9ZZZZ</name>
<feature type="non-terminal residue" evidence="1">
    <location>
        <position position="94"/>
    </location>
</feature>
<dbReference type="Gene3D" id="1.10.3290.10">
    <property type="entry name" value="Fido-like domain"/>
    <property type="match status" value="1"/>
</dbReference>
<accession>W1X6N1</accession>
<proteinExistence type="predicted"/>
<reference evidence="1" key="1">
    <citation type="submission" date="2013-12" db="EMBL/GenBank/DDBJ databases">
        <title>A Varibaculum cambriense genome reconstructed from a premature infant gut community with otherwise low bacterial novelty that shifts toward anaerobic metabolism during the third week of life.</title>
        <authorList>
            <person name="Brown C.T."/>
            <person name="Sharon I."/>
            <person name="Thomas B.C."/>
            <person name="Castelle C.J."/>
            <person name="Morowitz M.J."/>
            <person name="Banfield J.F."/>
        </authorList>
    </citation>
    <scope>NUCLEOTIDE SEQUENCE</scope>
</reference>
<dbReference type="AlphaFoldDB" id="W1X6N1"/>
<dbReference type="EMBL" id="AZMM01017594">
    <property type="protein sequence ID" value="ETJ25943.1"/>
    <property type="molecule type" value="Genomic_DNA"/>
</dbReference>
<feature type="non-terminal residue" evidence="1">
    <location>
        <position position="1"/>
    </location>
</feature>